<keyword evidence="2" id="KW-1185">Reference proteome</keyword>
<evidence type="ECO:0000313" key="2">
    <source>
        <dbReference type="Proteomes" id="UP001328107"/>
    </source>
</evidence>
<reference evidence="2" key="1">
    <citation type="submission" date="2022-10" db="EMBL/GenBank/DDBJ databases">
        <title>Genome assembly of Pristionchus species.</title>
        <authorList>
            <person name="Yoshida K."/>
            <person name="Sommer R.J."/>
        </authorList>
    </citation>
    <scope>NUCLEOTIDE SEQUENCE [LARGE SCALE GENOMIC DNA]</scope>
    <source>
        <strain evidence="2">RS5460</strain>
    </source>
</reference>
<dbReference type="EMBL" id="BTRK01000004">
    <property type="protein sequence ID" value="GMR50250.1"/>
    <property type="molecule type" value="Genomic_DNA"/>
</dbReference>
<proteinExistence type="predicted"/>
<dbReference type="AlphaFoldDB" id="A0AAN5I3L3"/>
<dbReference type="Proteomes" id="UP001328107">
    <property type="component" value="Unassembled WGS sequence"/>
</dbReference>
<sequence length="87" mass="10245">MSPSPSKYMAEQDRVAGLYFLAIPAQHKPLHRPMQHPHQLYRNTLTCDLSRFSIRHPHKEKLWHGVQAPHSWESAFFQMHTICRGRS</sequence>
<comment type="caution">
    <text evidence="1">The sequence shown here is derived from an EMBL/GenBank/DDBJ whole genome shotgun (WGS) entry which is preliminary data.</text>
</comment>
<evidence type="ECO:0000313" key="1">
    <source>
        <dbReference type="EMBL" id="GMR50250.1"/>
    </source>
</evidence>
<accession>A0AAN5I3L3</accession>
<name>A0AAN5I3L3_9BILA</name>
<protein>
    <submittedName>
        <fullName evidence="1">Uncharacterized protein</fullName>
    </submittedName>
</protein>
<gene>
    <name evidence="1" type="ORF">PMAYCL1PPCAC_20445</name>
</gene>
<organism evidence="1 2">
    <name type="scientific">Pristionchus mayeri</name>
    <dbReference type="NCBI Taxonomy" id="1317129"/>
    <lineage>
        <taxon>Eukaryota</taxon>
        <taxon>Metazoa</taxon>
        <taxon>Ecdysozoa</taxon>
        <taxon>Nematoda</taxon>
        <taxon>Chromadorea</taxon>
        <taxon>Rhabditida</taxon>
        <taxon>Rhabditina</taxon>
        <taxon>Diplogasteromorpha</taxon>
        <taxon>Diplogasteroidea</taxon>
        <taxon>Neodiplogasteridae</taxon>
        <taxon>Pristionchus</taxon>
    </lineage>
</organism>